<reference evidence="4" key="1">
    <citation type="journal article" date="2020" name="Stud. Mycol.">
        <title>101 Dothideomycetes genomes: a test case for predicting lifestyles and emergence of pathogens.</title>
        <authorList>
            <person name="Haridas S."/>
            <person name="Albert R."/>
            <person name="Binder M."/>
            <person name="Bloem J."/>
            <person name="Labutti K."/>
            <person name="Salamov A."/>
            <person name="Andreopoulos B."/>
            <person name="Baker S."/>
            <person name="Barry K."/>
            <person name="Bills G."/>
            <person name="Bluhm B."/>
            <person name="Cannon C."/>
            <person name="Castanera R."/>
            <person name="Culley D."/>
            <person name="Daum C."/>
            <person name="Ezra D."/>
            <person name="Gonzalez J."/>
            <person name="Henrissat B."/>
            <person name="Kuo A."/>
            <person name="Liang C."/>
            <person name="Lipzen A."/>
            <person name="Lutzoni F."/>
            <person name="Magnuson J."/>
            <person name="Mondo S."/>
            <person name="Nolan M."/>
            <person name="Ohm R."/>
            <person name="Pangilinan J."/>
            <person name="Park H.-J."/>
            <person name="Ramirez L."/>
            <person name="Alfaro M."/>
            <person name="Sun H."/>
            <person name="Tritt A."/>
            <person name="Yoshinaga Y."/>
            <person name="Zwiers L.-H."/>
            <person name="Turgeon B."/>
            <person name="Goodwin S."/>
            <person name="Spatafora J."/>
            <person name="Crous P."/>
            <person name="Grigoriev I."/>
        </authorList>
    </citation>
    <scope>NUCLEOTIDE SEQUENCE</scope>
    <source>
        <strain evidence="4">CBS 116435</strain>
    </source>
</reference>
<dbReference type="Proteomes" id="UP000799441">
    <property type="component" value="Unassembled WGS sequence"/>
</dbReference>
<feature type="signal peptide" evidence="1">
    <location>
        <begin position="1"/>
        <end position="17"/>
    </location>
</feature>
<dbReference type="SUPFAM" id="SSF56601">
    <property type="entry name" value="beta-lactamase/transpeptidase-like"/>
    <property type="match status" value="1"/>
</dbReference>
<gene>
    <name evidence="4" type="ORF">K431DRAFT_279345</name>
</gene>
<dbReference type="AlphaFoldDB" id="A0A9P4PYN3"/>
<dbReference type="EMBL" id="MU003885">
    <property type="protein sequence ID" value="KAF2716228.1"/>
    <property type="molecule type" value="Genomic_DNA"/>
</dbReference>
<feature type="chain" id="PRO_5040113721" evidence="1">
    <location>
        <begin position="18"/>
        <end position="571"/>
    </location>
</feature>
<dbReference type="InterPro" id="IPR051478">
    <property type="entry name" value="Beta-lactamase-like_AB/R"/>
</dbReference>
<evidence type="ECO:0000313" key="4">
    <source>
        <dbReference type="EMBL" id="KAF2716228.1"/>
    </source>
</evidence>
<name>A0A9P4PYN3_9PEZI</name>
<dbReference type="OrthoDB" id="10250282at2759"/>
<comment type="caution">
    <text evidence="4">The sequence shown here is derived from an EMBL/GenBank/DDBJ whole genome shotgun (WGS) entry which is preliminary data.</text>
</comment>
<dbReference type="InterPro" id="IPR058664">
    <property type="entry name" value="ARB_00930-like_C"/>
</dbReference>
<evidence type="ECO:0000259" key="2">
    <source>
        <dbReference type="Pfam" id="PF00144"/>
    </source>
</evidence>
<evidence type="ECO:0000256" key="1">
    <source>
        <dbReference type="SAM" id="SignalP"/>
    </source>
</evidence>
<dbReference type="InterPro" id="IPR001466">
    <property type="entry name" value="Beta-lactam-related"/>
</dbReference>
<keyword evidence="1" id="KW-0732">Signal</keyword>
<dbReference type="Pfam" id="PF00144">
    <property type="entry name" value="Beta-lactamase"/>
    <property type="match status" value="1"/>
</dbReference>
<dbReference type="PANTHER" id="PTHR22935">
    <property type="entry name" value="PENICILLIN-BINDING PROTEIN"/>
    <property type="match status" value="1"/>
</dbReference>
<evidence type="ECO:0000259" key="3">
    <source>
        <dbReference type="Pfam" id="PF26335"/>
    </source>
</evidence>
<proteinExistence type="predicted"/>
<dbReference type="PANTHER" id="PTHR22935:SF97">
    <property type="entry name" value="BETA-LACTAMASE-RELATED DOMAIN-CONTAINING PROTEIN"/>
    <property type="match status" value="1"/>
</dbReference>
<sequence length="571" mass="61507">MIVLVALFSTFYTLIASEAFLPTDDCPILGPTFPSDFDITATSAFQDATAIFPSLIDSLFSSGAVNKDNTTFTIDVFSAATNNSIYSYRHEGPGQNGTLTTGILDENTIFRTGSVSKLMTTYALLVYTGGLGVFDHPVTTYLPELAGNAQADPLQNIVWEDITIGALASQMGGTGSFRKLVTCKCSVNDFHLVYFEALRSTKRPVFAPFATSLYSDSGFGILGRILERMTGLSYNDAIQKILSEPLGLNSLTSFAPSGEDLNAFVFPGNKSVSPWANDNQIFAPYLTHRSGGIYTSNADLRTVGLAMLHSSLLPKTTTREWMKPRAHTATLAFSNGAPWEIYRLALPVSPGSTRTRISDLYTKAGGNGVYSAIFALSPDHGIGFSILLGGQGATHDRWPLRNLVGETFVTAAEHAAVERGTETMTGTFVSETLDETNLTLTTDADKPGLGLKEWFIGGVESRANIIQPGAEIPTENLTVRLYPTGLRSQGSGCNAASGSGTELLSFRAIPQVTPVTGRAAAEGGEGMFDGACMGWLSVDFFTTDDFVLQFVNGRVKKVFHPFFQIWMTRVE</sequence>
<organism evidence="4 5">
    <name type="scientific">Polychaeton citri CBS 116435</name>
    <dbReference type="NCBI Taxonomy" id="1314669"/>
    <lineage>
        <taxon>Eukaryota</taxon>
        <taxon>Fungi</taxon>
        <taxon>Dikarya</taxon>
        <taxon>Ascomycota</taxon>
        <taxon>Pezizomycotina</taxon>
        <taxon>Dothideomycetes</taxon>
        <taxon>Dothideomycetidae</taxon>
        <taxon>Capnodiales</taxon>
        <taxon>Capnodiaceae</taxon>
        <taxon>Polychaeton</taxon>
    </lineage>
</organism>
<dbReference type="Pfam" id="PF26335">
    <property type="entry name" value="ARB_00930_C"/>
    <property type="match status" value="1"/>
</dbReference>
<evidence type="ECO:0000313" key="5">
    <source>
        <dbReference type="Proteomes" id="UP000799441"/>
    </source>
</evidence>
<dbReference type="InterPro" id="IPR012338">
    <property type="entry name" value="Beta-lactam/transpept-like"/>
</dbReference>
<keyword evidence="5" id="KW-1185">Reference proteome</keyword>
<protein>
    <submittedName>
        <fullName evidence="4">Beta-lactamase/transpeptidase-like protein</fullName>
    </submittedName>
</protein>
<feature type="domain" description="Beta-lactamase-like ARB-00930-like C-terminal" evidence="3">
    <location>
        <begin position="421"/>
        <end position="570"/>
    </location>
</feature>
<accession>A0A9P4PYN3</accession>
<dbReference type="Gene3D" id="3.40.710.10">
    <property type="entry name" value="DD-peptidase/beta-lactamase superfamily"/>
    <property type="match status" value="1"/>
</dbReference>
<feature type="domain" description="Beta-lactamase-related" evidence="2">
    <location>
        <begin position="104"/>
        <end position="393"/>
    </location>
</feature>